<dbReference type="RefSeq" id="WP_250875454.1">
    <property type="nucleotide sequence ID" value="NZ_JALXFV010000008.1"/>
</dbReference>
<evidence type="ECO:0008006" key="4">
    <source>
        <dbReference type="Google" id="ProtNLM"/>
    </source>
</evidence>
<comment type="caution">
    <text evidence="2">The sequence shown here is derived from an EMBL/GenBank/DDBJ whole genome shotgun (WGS) entry which is preliminary data.</text>
</comment>
<reference evidence="2 3" key="1">
    <citation type="journal article" date="2019" name="Int. J. Syst. Evol. Microbiol.">
        <title>The Global Catalogue of Microorganisms (GCM) 10K type strain sequencing project: providing services to taxonomists for standard genome sequencing and annotation.</title>
        <authorList>
            <consortium name="The Broad Institute Genomics Platform"/>
            <consortium name="The Broad Institute Genome Sequencing Center for Infectious Disease"/>
            <person name="Wu L."/>
            <person name="Ma J."/>
        </authorList>
    </citation>
    <scope>NUCLEOTIDE SEQUENCE [LARGE SCALE GENOMIC DNA]</scope>
    <source>
        <strain evidence="2 3">CGMCC 1.12563</strain>
    </source>
</reference>
<dbReference type="AlphaFoldDB" id="A0ABD6B0K8"/>
<organism evidence="2 3">
    <name type="scientific">Halomarina rubra</name>
    <dbReference type="NCBI Taxonomy" id="2071873"/>
    <lineage>
        <taxon>Archaea</taxon>
        <taxon>Methanobacteriati</taxon>
        <taxon>Methanobacteriota</taxon>
        <taxon>Stenosarchaea group</taxon>
        <taxon>Halobacteria</taxon>
        <taxon>Halobacteriales</taxon>
        <taxon>Natronomonadaceae</taxon>
        <taxon>Halomarina</taxon>
    </lineage>
</organism>
<dbReference type="Proteomes" id="UP001597187">
    <property type="component" value="Unassembled WGS sequence"/>
</dbReference>
<sequence>MTFVDIDRDSNGHLRIRDAIERRRCALYTDTAATPRPVDDDAFSVPVDAAAAVEVGELTFPDVVEAYVRDDDGALVHQIRHFERYDLPAGTFSVELCSPIKLYLRVEGPLTVDADGDTTVLSFAAASEVLVGARSYHERPAATITTTDAPEDVFTALSYLGSALKTTTPERSFPTLRGHPPAMTLGEELDVPDGLVRPDTGVTVEVPPTLDAGVVVAPLAYYLGAEVVAGSDPRLLAGEFVSPLEGPAGFERTVGRTLKQLLFLDCVVRTEGYYPVELQERTAVEDVLPFDLAATYDRSLAEQVRAYLSVPYESLEPHMPTWKLTSHVDPVPTNLETLPYLVDDLSTIRTPSAREVTPAEAQSAAIESFMSDGPTRSRSGTQPGSPPPTPRLVRPERTDSLEQAWVGPDVPVGASKVSVAAFRNRLRQEPTDGSLSIAVICNDESMLTEHETASDVYGSRESLPFDVTVHRNATTTELAEVLESGVEFVHYIGHIDAGGFCCPDGHLDAADLDDVGTDAFFLNACTSYQQGMALIEAGAVGGVVTVDEVVNTGATAVGRMLARLLNAGFPLQAALNIASDESLVGAQYLVVGDGNTEIAQSEAGATSVVHLEERDDRTGEAARYRLSFQFYPTRLYGMGTLGTPVLEGHTESILAGNRTPAYSVREENVRSLLDISSCPVYFRNRCWWSTELQRSQF</sequence>
<protein>
    <recommendedName>
        <fullName evidence="4">CHAT domain-containing protein</fullName>
    </recommendedName>
</protein>
<evidence type="ECO:0000256" key="1">
    <source>
        <dbReference type="SAM" id="MobiDB-lite"/>
    </source>
</evidence>
<keyword evidence="3" id="KW-1185">Reference proteome</keyword>
<name>A0ABD6B0K8_9EURY</name>
<accession>A0ABD6B0K8</accession>
<gene>
    <name evidence="2" type="ORF">ACFSBT_19870</name>
</gene>
<feature type="region of interest" description="Disordered" evidence="1">
    <location>
        <begin position="370"/>
        <end position="394"/>
    </location>
</feature>
<dbReference type="EMBL" id="JBHUDC010000008">
    <property type="protein sequence ID" value="MFD1515542.1"/>
    <property type="molecule type" value="Genomic_DNA"/>
</dbReference>
<evidence type="ECO:0000313" key="3">
    <source>
        <dbReference type="Proteomes" id="UP001597187"/>
    </source>
</evidence>
<proteinExistence type="predicted"/>
<evidence type="ECO:0000313" key="2">
    <source>
        <dbReference type="EMBL" id="MFD1515542.1"/>
    </source>
</evidence>